<gene>
    <name evidence="1" type="ORF">McpCs1_14870</name>
</gene>
<dbReference type="RefSeq" id="WP_338096595.1">
    <property type="nucleotide sequence ID" value="NZ_JAWDKB010000006.1"/>
</dbReference>
<protein>
    <submittedName>
        <fullName evidence="1">Uncharacterized protein</fullName>
    </submittedName>
</protein>
<reference evidence="1 2" key="1">
    <citation type="submission" date="2023-06" db="EMBL/GenBank/DDBJ databases">
        <title>Genome sequence of Methancorpusculaceae sp. Cs1.</title>
        <authorList>
            <person name="Protasov E."/>
            <person name="Platt K."/>
            <person name="Poehlein A."/>
            <person name="Daniel R."/>
            <person name="Brune A."/>
        </authorList>
    </citation>
    <scope>NUCLEOTIDE SEQUENCE [LARGE SCALE GENOMIC DNA]</scope>
    <source>
        <strain evidence="1 2">Cs1</strain>
    </source>
</reference>
<keyword evidence="2" id="KW-1185">Reference proteome</keyword>
<dbReference type="EMBL" id="JAWDKB010000006">
    <property type="protein sequence ID" value="MDV0444091.1"/>
    <property type="molecule type" value="Genomic_DNA"/>
</dbReference>
<dbReference type="AlphaFoldDB" id="A0AAE4MH85"/>
<name>A0AAE4MH85_9EURY</name>
<accession>A0AAE4MH85</accession>
<organism evidence="1 2">
    <name type="scientific">Methanorbis rubei</name>
    <dbReference type="NCBI Taxonomy" id="3028300"/>
    <lineage>
        <taxon>Archaea</taxon>
        <taxon>Methanobacteriati</taxon>
        <taxon>Methanobacteriota</taxon>
        <taxon>Stenosarchaea group</taxon>
        <taxon>Methanomicrobia</taxon>
        <taxon>Methanomicrobiales</taxon>
        <taxon>Methanocorpusculaceae</taxon>
        <taxon>Methanorbis</taxon>
    </lineage>
</organism>
<proteinExistence type="predicted"/>
<evidence type="ECO:0000313" key="2">
    <source>
        <dbReference type="Proteomes" id="UP001283212"/>
    </source>
</evidence>
<dbReference type="Proteomes" id="UP001283212">
    <property type="component" value="Unassembled WGS sequence"/>
</dbReference>
<evidence type="ECO:0000313" key="1">
    <source>
        <dbReference type="EMBL" id="MDV0444091.1"/>
    </source>
</evidence>
<sequence length="99" mass="11403">MNIETRVKTIVELRKENNRIPLEKIEKAIKETIHCEFDETWFAAVLDDISAINDLKQHIPCDNKNSCIKTNNLILDALLRGIEIIENQNKEMGVQEVDA</sequence>
<comment type="caution">
    <text evidence="1">The sequence shown here is derived from an EMBL/GenBank/DDBJ whole genome shotgun (WGS) entry which is preliminary data.</text>
</comment>